<evidence type="ECO:0000259" key="2">
    <source>
        <dbReference type="Pfam" id="PF10354"/>
    </source>
</evidence>
<dbReference type="InterPro" id="IPR029063">
    <property type="entry name" value="SAM-dependent_MTases_sf"/>
</dbReference>
<dbReference type="EMBL" id="SHOA02000013">
    <property type="protein sequence ID" value="TDH67293.1"/>
    <property type="molecule type" value="Genomic_DNA"/>
</dbReference>
<dbReference type="KEGG" id="blac:94344502"/>
<feature type="compositionally biased region" description="Basic residues" evidence="1">
    <location>
        <begin position="374"/>
        <end position="383"/>
    </location>
</feature>
<name>A0A976FIA4_BRELC</name>
<evidence type="ECO:0000256" key="1">
    <source>
        <dbReference type="SAM" id="MobiDB-lite"/>
    </source>
</evidence>
<dbReference type="Proteomes" id="UP000294530">
    <property type="component" value="Unassembled WGS sequence"/>
</dbReference>
<gene>
    <name evidence="3" type="ORF">CCR75_000725</name>
</gene>
<dbReference type="GeneID" id="94344502"/>
<dbReference type="GO" id="GO:0070042">
    <property type="term" value="F:rRNA (uridine-N3-)-methyltransferase activity"/>
    <property type="evidence" value="ECO:0007669"/>
    <property type="project" value="InterPro"/>
</dbReference>
<dbReference type="PANTHER" id="PTHR11538">
    <property type="entry name" value="PHENYLALANYL-TRNA SYNTHETASE"/>
    <property type="match status" value="1"/>
</dbReference>
<dbReference type="GO" id="GO:0005737">
    <property type="term" value="C:cytoplasm"/>
    <property type="evidence" value="ECO:0007669"/>
    <property type="project" value="TreeGrafter"/>
</dbReference>
<sequence>MNVSQLRDLHLLHAHPDTLRCAYTRCIPCCYKIVLYGDRGLLPNVRPEMCPRMTSLVKAATATGLDVTVAISGKNDQHFIGLYNADQVKSILTVGDGNFSYSLALARSLGPESGVRLVFSSHESKKTVLETYPDCNYILNELSAIKNVRVLYEVDATDAEQMKTLGKFDRVIWNFPCVRAPGGMDGQNREMEANKKLLNDFFAHVSQMLTPTGEVHVTHKTKMPFGQWGIEKIAKTNKLRHEQSIVFDRCLYPGYANKKVLSKESFPIWDSLTFIFLPEDRALGDASRLREGDKENYVVPITKDILTKLYVLLTPNLDDMLGLKKKKKGKKGTNCSNEIMSKYKRGSEHCQNGLRLNKGNGNKRMQASHGELKRGRRKISRRS</sequence>
<keyword evidence="4" id="KW-1185">Reference proteome</keyword>
<dbReference type="GO" id="GO:0070475">
    <property type="term" value="P:rRNA base methylation"/>
    <property type="evidence" value="ECO:0007669"/>
    <property type="project" value="InterPro"/>
</dbReference>
<organism evidence="3 4">
    <name type="scientific">Bremia lactucae</name>
    <name type="common">Lettuce downy mildew</name>
    <dbReference type="NCBI Taxonomy" id="4779"/>
    <lineage>
        <taxon>Eukaryota</taxon>
        <taxon>Sar</taxon>
        <taxon>Stramenopiles</taxon>
        <taxon>Oomycota</taxon>
        <taxon>Peronosporomycetes</taxon>
        <taxon>Peronosporales</taxon>
        <taxon>Peronosporaceae</taxon>
        <taxon>Bremia</taxon>
    </lineage>
</organism>
<reference evidence="3 4" key="1">
    <citation type="journal article" date="2021" name="Genome Biol.">
        <title>AFLAP: assembly-free linkage analysis pipeline using k-mers from genome sequencing data.</title>
        <authorList>
            <person name="Fletcher K."/>
            <person name="Zhang L."/>
            <person name="Gil J."/>
            <person name="Han R."/>
            <person name="Cavanaugh K."/>
            <person name="Michelmore R."/>
        </authorList>
    </citation>
    <scope>NUCLEOTIDE SEQUENCE [LARGE SCALE GENOMIC DNA]</scope>
    <source>
        <strain evidence="3 4">SF5</strain>
    </source>
</reference>
<dbReference type="SUPFAM" id="SSF53335">
    <property type="entry name" value="S-adenosyl-L-methionine-dependent methyltransferases"/>
    <property type="match status" value="1"/>
</dbReference>
<proteinExistence type="predicted"/>
<dbReference type="RefSeq" id="XP_067816792.1">
    <property type="nucleotide sequence ID" value="XM_067958831.1"/>
</dbReference>
<dbReference type="AlphaFoldDB" id="A0A976FIA4"/>
<evidence type="ECO:0000313" key="4">
    <source>
        <dbReference type="Proteomes" id="UP000294530"/>
    </source>
</evidence>
<accession>A0A976FIA4</accession>
<dbReference type="OrthoDB" id="273345at2759"/>
<comment type="caution">
    <text evidence="3">The sequence shown here is derived from an EMBL/GenBank/DDBJ whole genome shotgun (WGS) entry which is preliminary data.</text>
</comment>
<dbReference type="InterPro" id="IPR019446">
    <property type="entry name" value="BMT5-like"/>
</dbReference>
<feature type="domain" description="25S rRNA (uridine-N(3))-methyltransferase BMT5-like" evidence="2">
    <location>
        <begin position="92"/>
        <end position="258"/>
    </location>
</feature>
<evidence type="ECO:0000313" key="3">
    <source>
        <dbReference type="EMBL" id="TDH67293.1"/>
    </source>
</evidence>
<protein>
    <recommendedName>
        <fullName evidence="2">25S rRNA (uridine-N(3))-methyltransferase BMT5-like domain-containing protein</fullName>
    </recommendedName>
</protein>
<dbReference type="Pfam" id="PF10354">
    <property type="entry name" value="BMT5-like"/>
    <property type="match status" value="1"/>
</dbReference>
<feature type="region of interest" description="Disordered" evidence="1">
    <location>
        <begin position="350"/>
        <end position="383"/>
    </location>
</feature>
<feature type="compositionally biased region" description="Low complexity" evidence="1">
    <location>
        <begin position="352"/>
        <end position="364"/>
    </location>
</feature>
<dbReference type="PANTHER" id="PTHR11538:SF104">
    <property type="entry name" value="25S RRNA (URIDINE-N(3))-METHYLTRANSFERASE BMT5-LIKE DOMAIN-CONTAINING PROTEIN"/>
    <property type="match status" value="1"/>
</dbReference>